<protein>
    <submittedName>
        <fullName evidence="1">ATP synthase subunit epsilon</fullName>
    </submittedName>
</protein>
<evidence type="ECO:0000313" key="1">
    <source>
        <dbReference type="EMBL" id="EZQ07001.1"/>
    </source>
</evidence>
<dbReference type="STRING" id="1160895.CM19_06485"/>
<gene>
    <name evidence="1" type="ORF">CM19_06485</name>
</gene>
<name>A0A031LPS1_9CREN</name>
<sequence>MSEYEKFVKLLKSVLDDRLKDGKKRLNDEFNTILKNKEKDLEDIKRKALKEIINK</sequence>
<keyword evidence="2" id="KW-1185">Reference proteome</keyword>
<proteinExistence type="predicted"/>
<dbReference type="EMBL" id="JFZT01000039">
    <property type="protein sequence ID" value="EZQ07001.1"/>
    <property type="molecule type" value="Genomic_DNA"/>
</dbReference>
<dbReference type="AlphaFoldDB" id="A0A031LPS1"/>
<organism evidence="1 2">
    <name type="scientific">Candidatus Acidianus copahuensis</name>
    <dbReference type="NCBI Taxonomy" id="1160895"/>
    <lineage>
        <taxon>Archaea</taxon>
        <taxon>Thermoproteota</taxon>
        <taxon>Thermoprotei</taxon>
        <taxon>Sulfolobales</taxon>
        <taxon>Sulfolobaceae</taxon>
        <taxon>Acidianus</taxon>
    </lineage>
</organism>
<dbReference type="RefSeq" id="WP_150111392.1">
    <property type="nucleotide sequence ID" value="NZ_JFZT01000039.1"/>
</dbReference>
<reference evidence="1 2" key="1">
    <citation type="submission" date="2014-03" db="EMBL/GenBank/DDBJ databases">
        <title>Draft genome sequence of the novel thermoacidophilic archaea Acidianus copahuensis ALE1 strain, isolated from Copahue volcanic area in Neuquen Argentina.</title>
        <authorList>
            <person name="Urbieta M.S."/>
            <person name="Rascovan N."/>
            <person name="Castro C."/>
            <person name="Revale S."/>
            <person name="Giaveno M.A."/>
            <person name="Vazquez M.P."/>
            <person name="Donati E.R."/>
        </authorList>
    </citation>
    <scope>NUCLEOTIDE SEQUENCE [LARGE SCALE GENOMIC DNA]</scope>
    <source>
        <strain evidence="1 2">ALE1</strain>
    </source>
</reference>
<evidence type="ECO:0000313" key="2">
    <source>
        <dbReference type="Proteomes" id="UP000024332"/>
    </source>
</evidence>
<dbReference type="Proteomes" id="UP000024332">
    <property type="component" value="Unassembled WGS sequence"/>
</dbReference>
<accession>A0A031LPS1</accession>
<comment type="caution">
    <text evidence="1">The sequence shown here is derived from an EMBL/GenBank/DDBJ whole genome shotgun (WGS) entry which is preliminary data.</text>
</comment>